<name>A0A7I9V3S4_9ACTN</name>
<evidence type="ECO:0000256" key="9">
    <source>
        <dbReference type="SAM" id="Phobius"/>
    </source>
</evidence>
<dbReference type="OrthoDB" id="227596at2"/>
<dbReference type="InterPro" id="IPR036890">
    <property type="entry name" value="HATPase_C_sf"/>
</dbReference>
<dbReference type="InterPro" id="IPR055558">
    <property type="entry name" value="DUF7134"/>
</dbReference>
<evidence type="ECO:0000256" key="7">
    <source>
        <dbReference type="ARBA" id="ARBA00022840"/>
    </source>
</evidence>
<comment type="catalytic activity">
    <reaction evidence="1">
        <text>ATP + protein L-histidine = ADP + protein N-phospho-L-histidine.</text>
        <dbReference type="EC" id="2.7.13.3"/>
    </reaction>
</comment>
<evidence type="ECO:0000256" key="3">
    <source>
        <dbReference type="ARBA" id="ARBA00022553"/>
    </source>
</evidence>
<evidence type="ECO:0000313" key="12">
    <source>
        <dbReference type="Proteomes" id="UP000444960"/>
    </source>
</evidence>
<keyword evidence="9" id="KW-1133">Transmembrane helix</keyword>
<feature type="domain" description="Histidine kinase" evidence="10">
    <location>
        <begin position="317"/>
        <end position="403"/>
    </location>
</feature>
<proteinExistence type="predicted"/>
<evidence type="ECO:0000313" key="11">
    <source>
        <dbReference type="EMBL" id="GEE00066.1"/>
    </source>
</evidence>
<evidence type="ECO:0000256" key="8">
    <source>
        <dbReference type="ARBA" id="ARBA00023012"/>
    </source>
</evidence>
<gene>
    <name evidence="11" type="ORF">nbrc107696_05120</name>
</gene>
<dbReference type="PROSITE" id="PS50109">
    <property type="entry name" value="HIS_KIN"/>
    <property type="match status" value="1"/>
</dbReference>
<dbReference type="SUPFAM" id="SSF55874">
    <property type="entry name" value="ATPase domain of HSP90 chaperone/DNA topoisomerase II/histidine kinase"/>
    <property type="match status" value="1"/>
</dbReference>
<dbReference type="Pfam" id="PF23539">
    <property type="entry name" value="DUF7134"/>
    <property type="match status" value="1"/>
</dbReference>
<dbReference type="EC" id="2.7.13.3" evidence="2"/>
<dbReference type="Gene3D" id="3.30.565.10">
    <property type="entry name" value="Histidine kinase-like ATPase, C-terminal domain"/>
    <property type="match status" value="1"/>
</dbReference>
<dbReference type="EMBL" id="BJOV01000002">
    <property type="protein sequence ID" value="GEE00066.1"/>
    <property type="molecule type" value="Genomic_DNA"/>
</dbReference>
<organism evidence="11 12">
    <name type="scientific">Gordonia spumicola</name>
    <dbReference type="NCBI Taxonomy" id="589161"/>
    <lineage>
        <taxon>Bacteria</taxon>
        <taxon>Bacillati</taxon>
        <taxon>Actinomycetota</taxon>
        <taxon>Actinomycetes</taxon>
        <taxon>Mycobacteriales</taxon>
        <taxon>Gordoniaceae</taxon>
        <taxon>Gordonia</taxon>
    </lineage>
</organism>
<dbReference type="GO" id="GO:0005524">
    <property type="term" value="F:ATP binding"/>
    <property type="evidence" value="ECO:0007669"/>
    <property type="project" value="UniProtKB-KW"/>
</dbReference>
<dbReference type="GO" id="GO:0000155">
    <property type="term" value="F:phosphorelay sensor kinase activity"/>
    <property type="evidence" value="ECO:0007669"/>
    <property type="project" value="InterPro"/>
</dbReference>
<accession>A0A7I9V3S4</accession>
<dbReference type="Pfam" id="PF02518">
    <property type="entry name" value="HATPase_c"/>
    <property type="match status" value="1"/>
</dbReference>
<dbReference type="InterPro" id="IPR003594">
    <property type="entry name" value="HATPase_dom"/>
</dbReference>
<evidence type="ECO:0000256" key="2">
    <source>
        <dbReference type="ARBA" id="ARBA00012438"/>
    </source>
</evidence>
<dbReference type="Proteomes" id="UP000444960">
    <property type="component" value="Unassembled WGS sequence"/>
</dbReference>
<reference evidence="12" key="1">
    <citation type="submission" date="2019-06" db="EMBL/GenBank/DDBJ databases">
        <title>Gordonia isolated from sludge of a wastewater treatment plant.</title>
        <authorList>
            <person name="Tamura T."/>
            <person name="Aoyama K."/>
            <person name="Kang Y."/>
            <person name="Saito S."/>
            <person name="Akiyama N."/>
            <person name="Yazawa K."/>
            <person name="Gonoi T."/>
            <person name="Mikami Y."/>
        </authorList>
    </citation>
    <scope>NUCLEOTIDE SEQUENCE [LARGE SCALE GENOMIC DNA]</scope>
    <source>
        <strain evidence="12">NBRC 107696</strain>
    </source>
</reference>
<evidence type="ECO:0000256" key="4">
    <source>
        <dbReference type="ARBA" id="ARBA00022679"/>
    </source>
</evidence>
<dbReference type="Pfam" id="PF07730">
    <property type="entry name" value="HisKA_3"/>
    <property type="match status" value="1"/>
</dbReference>
<keyword evidence="8" id="KW-0902">Two-component regulatory system</keyword>
<feature type="transmembrane region" description="Helical" evidence="9">
    <location>
        <begin position="60"/>
        <end position="76"/>
    </location>
</feature>
<dbReference type="GO" id="GO:0016020">
    <property type="term" value="C:membrane"/>
    <property type="evidence" value="ECO:0007669"/>
    <property type="project" value="InterPro"/>
</dbReference>
<keyword evidence="5" id="KW-0547">Nucleotide-binding</keyword>
<feature type="transmembrane region" description="Helical" evidence="9">
    <location>
        <begin position="32"/>
        <end position="54"/>
    </location>
</feature>
<dbReference type="PANTHER" id="PTHR24421">
    <property type="entry name" value="NITRATE/NITRITE SENSOR PROTEIN NARX-RELATED"/>
    <property type="match status" value="1"/>
</dbReference>
<feature type="transmembrane region" description="Helical" evidence="9">
    <location>
        <begin position="83"/>
        <end position="99"/>
    </location>
</feature>
<sequence length="408" mass="42185">MADSSQPVVDGDRPPWHVRIADRFGAERTARFVDAALALGCFVLFTGPLLVGAVDRQGPLPAQALLGVLAAAPVAVRRRRPVGALVTISVVLAVAPLLGVQFTPFVSDAGPALPIAVYTVAVARPRRLSAAVTVAAVLAATVGALVAYVLRPDIDQNAVQLALAIPAWLIGDAVRTGRDYRRRVAEQEQLAAAEQRRRLRAEEHVRLSREVHDVVSHGLSMIAVQAGTGRMVFDARPDQARQALATIEVASRAALTDLRGLLRDIRDSGSGGGSGTGLADLSALVARIGDDGVIAVTLTEDGVPRDYPPAVDLSGYRIVQEAVTNAVKHAPGAAVRIELSHRPSELILTVSDDGGSAPAVPLAGSGLGLAGIRERADLLGGEVVAGPNDDGGFTVSACLPVADQAAGA</sequence>
<dbReference type="AlphaFoldDB" id="A0A7I9V3S4"/>
<keyword evidence="7" id="KW-0067">ATP-binding</keyword>
<dbReference type="Gene3D" id="1.20.5.1930">
    <property type="match status" value="1"/>
</dbReference>
<evidence type="ECO:0000259" key="10">
    <source>
        <dbReference type="PROSITE" id="PS50109"/>
    </source>
</evidence>
<dbReference type="InterPro" id="IPR050482">
    <property type="entry name" value="Sensor_HK_TwoCompSys"/>
</dbReference>
<feature type="transmembrane region" description="Helical" evidence="9">
    <location>
        <begin position="130"/>
        <end position="151"/>
    </location>
</feature>
<dbReference type="PANTHER" id="PTHR24421:SF10">
    <property type="entry name" value="NITRATE_NITRITE SENSOR PROTEIN NARQ"/>
    <property type="match status" value="1"/>
</dbReference>
<dbReference type="RefSeq" id="WP_161894013.1">
    <property type="nucleotide sequence ID" value="NZ_BJOV01000002.1"/>
</dbReference>
<evidence type="ECO:0000256" key="1">
    <source>
        <dbReference type="ARBA" id="ARBA00000085"/>
    </source>
</evidence>
<evidence type="ECO:0000256" key="6">
    <source>
        <dbReference type="ARBA" id="ARBA00022777"/>
    </source>
</evidence>
<dbReference type="CDD" id="cd16917">
    <property type="entry name" value="HATPase_UhpB-NarQ-NarX-like"/>
    <property type="match status" value="1"/>
</dbReference>
<dbReference type="InterPro" id="IPR005467">
    <property type="entry name" value="His_kinase_dom"/>
</dbReference>
<dbReference type="GO" id="GO:0046983">
    <property type="term" value="F:protein dimerization activity"/>
    <property type="evidence" value="ECO:0007669"/>
    <property type="project" value="InterPro"/>
</dbReference>
<dbReference type="InterPro" id="IPR011712">
    <property type="entry name" value="Sig_transdc_His_kin_sub3_dim/P"/>
</dbReference>
<keyword evidence="3" id="KW-0597">Phosphoprotein</keyword>
<comment type="caution">
    <text evidence="11">The sequence shown here is derived from an EMBL/GenBank/DDBJ whole genome shotgun (WGS) entry which is preliminary data.</text>
</comment>
<keyword evidence="6" id="KW-0418">Kinase</keyword>
<evidence type="ECO:0000256" key="5">
    <source>
        <dbReference type="ARBA" id="ARBA00022741"/>
    </source>
</evidence>
<protein>
    <recommendedName>
        <fullName evidence="2">histidine kinase</fullName>
        <ecNumber evidence="2">2.7.13.3</ecNumber>
    </recommendedName>
</protein>
<dbReference type="SMART" id="SM00387">
    <property type="entry name" value="HATPase_c"/>
    <property type="match status" value="1"/>
</dbReference>
<keyword evidence="9" id="KW-0472">Membrane</keyword>
<keyword evidence="9" id="KW-0812">Transmembrane</keyword>
<keyword evidence="12" id="KW-1185">Reference proteome</keyword>
<keyword evidence="4" id="KW-0808">Transferase</keyword>